<comment type="caution">
    <text evidence="2">The sequence shown here is derived from an EMBL/GenBank/DDBJ whole genome shotgun (WGS) entry which is preliminary data.</text>
</comment>
<accession>A0A9P7J6K9</accession>
<gene>
    <name evidence="2" type="ORF">BJ212DRAFT_873673</name>
</gene>
<dbReference type="Proteomes" id="UP000807769">
    <property type="component" value="Unassembled WGS sequence"/>
</dbReference>
<dbReference type="AlphaFoldDB" id="A0A9P7J6K9"/>
<name>A0A9P7J6K9_9AGAM</name>
<dbReference type="EMBL" id="JABBWG010000054">
    <property type="protein sequence ID" value="KAG1805353.1"/>
    <property type="molecule type" value="Genomic_DNA"/>
</dbReference>
<dbReference type="GeneID" id="64638269"/>
<feature type="compositionally biased region" description="Polar residues" evidence="1">
    <location>
        <begin position="49"/>
        <end position="62"/>
    </location>
</feature>
<organism evidence="2 3">
    <name type="scientific">Suillus subaureus</name>
    <dbReference type="NCBI Taxonomy" id="48587"/>
    <lineage>
        <taxon>Eukaryota</taxon>
        <taxon>Fungi</taxon>
        <taxon>Dikarya</taxon>
        <taxon>Basidiomycota</taxon>
        <taxon>Agaricomycotina</taxon>
        <taxon>Agaricomycetes</taxon>
        <taxon>Agaricomycetidae</taxon>
        <taxon>Boletales</taxon>
        <taxon>Suillineae</taxon>
        <taxon>Suillaceae</taxon>
        <taxon>Suillus</taxon>
    </lineage>
</organism>
<sequence>MDSSASVRPTLPPLHSLHLPRALKTQRPRIDALHDSYELKRQVPRLHIPSSQYSHSHQNRQVSISSSTSSRTPSPTPSPLSSSRSPTSGGQSTKMCLVPTTFEYADAVVVVPDPDAPHVHPLSGVTNLKQPAQPVLLVGPALQCLRQPQRQIAKGARLHPYRIVRSPADRKFSIASIRARRSRTLK</sequence>
<feature type="region of interest" description="Disordered" evidence="1">
    <location>
        <begin position="1"/>
        <end position="28"/>
    </location>
</feature>
<reference evidence="2" key="1">
    <citation type="journal article" date="2020" name="New Phytol.">
        <title>Comparative genomics reveals dynamic genome evolution in host specialist ectomycorrhizal fungi.</title>
        <authorList>
            <person name="Lofgren L.A."/>
            <person name="Nguyen N.H."/>
            <person name="Vilgalys R."/>
            <person name="Ruytinx J."/>
            <person name="Liao H.L."/>
            <person name="Branco S."/>
            <person name="Kuo A."/>
            <person name="LaButti K."/>
            <person name="Lipzen A."/>
            <person name="Andreopoulos W."/>
            <person name="Pangilinan J."/>
            <person name="Riley R."/>
            <person name="Hundley H."/>
            <person name="Na H."/>
            <person name="Barry K."/>
            <person name="Grigoriev I.V."/>
            <person name="Stajich J.E."/>
            <person name="Kennedy P.G."/>
        </authorList>
    </citation>
    <scope>NUCLEOTIDE SEQUENCE</scope>
    <source>
        <strain evidence="2">MN1</strain>
    </source>
</reference>
<keyword evidence="3" id="KW-1185">Reference proteome</keyword>
<proteinExistence type="predicted"/>
<evidence type="ECO:0000256" key="1">
    <source>
        <dbReference type="SAM" id="MobiDB-lite"/>
    </source>
</evidence>
<evidence type="ECO:0000313" key="3">
    <source>
        <dbReference type="Proteomes" id="UP000807769"/>
    </source>
</evidence>
<dbReference type="OrthoDB" id="3267542at2759"/>
<dbReference type="RefSeq" id="XP_041187212.1">
    <property type="nucleotide sequence ID" value="XM_041344253.1"/>
</dbReference>
<feature type="region of interest" description="Disordered" evidence="1">
    <location>
        <begin position="41"/>
        <end position="94"/>
    </location>
</feature>
<protein>
    <submittedName>
        <fullName evidence="2">Uncharacterized protein</fullName>
    </submittedName>
</protein>
<feature type="compositionally biased region" description="Low complexity" evidence="1">
    <location>
        <begin position="63"/>
        <end position="93"/>
    </location>
</feature>
<evidence type="ECO:0000313" key="2">
    <source>
        <dbReference type="EMBL" id="KAG1805353.1"/>
    </source>
</evidence>